<dbReference type="PANTHER" id="PTHR36536">
    <property type="entry name" value="UPF0111 PROTEIN HI_1603"/>
    <property type="match status" value="1"/>
</dbReference>
<organism evidence="2 3">
    <name type="scientific">Caldiarchaeum subterraneum</name>
    <dbReference type="NCBI Taxonomy" id="311458"/>
    <lineage>
        <taxon>Archaea</taxon>
        <taxon>Nitrososphaerota</taxon>
        <taxon>Candidatus Caldarchaeales</taxon>
        <taxon>Candidatus Caldarchaeaceae</taxon>
        <taxon>Candidatus Caldarchaeum</taxon>
    </lineage>
</organism>
<comment type="similarity">
    <text evidence="1">Belongs to the UPF0111 family.</text>
</comment>
<sequence length="221" mass="25685">MFSTRQREQDIRMRLLSLTQDQMREVVDIIRKTNLLIENFCNDKSSQELETLYQEILKTEFHAREIKRSIEDEVTNLGALLTNKEDFIRLINGIDKISDIAEGVAFRVLSLSRTKLKVNKDIMRDMCILSDSVLKAVIRLREAVLAITLNNETFKNKVKETEDAERDVDDKYRNLDLAILQSEMRIPQLLLSREIVSMLEDIADKAEEVVENLRVLAFVIL</sequence>
<dbReference type="InterPro" id="IPR018445">
    <property type="entry name" value="Put_Phosphate_transp_reg"/>
</dbReference>
<accession>A0A833EBU0</accession>
<reference evidence="2" key="1">
    <citation type="journal article" date="2020" name="ISME J.">
        <title>Gammaproteobacteria mediating utilization of methyl-, sulfur- and petroleum organic compounds in deep ocean hydrothermal plumes.</title>
        <authorList>
            <person name="Zhou Z."/>
            <person name="Liu Y."/>
            <person name="Pan J."/>
            <person name="Cron B.R."/>
            <person name="Toner B.M."/>
            <person name="Anantharaman K."/>
            <person name="Breier J.A."/>
            <person name="Dick G.J."/>
            <person name="Li M."/>
        </authorList>
    </citation>
    <scope>NUCLEOTIDE SEQUENCE</scope>
    <source>
        <strain evidence="2">SZUA-1515</strain>
    </source>
</reference>
<comment type="caution">
    <text evidence="2">The sequence shown here is derived from an EMBL/GenBank/DDBJ whole genome shotgun (WGS) entry which is preliminary data.</text>
</comment>
<dbReference type="Pfam" id="PF01865">
    <property type="entry name" value="PhoU_div"/>
    <property type="match status" value="1"/>
</dbReference>
<gene>
    <name evidence="2" type="ORF">EYH45_03520</name>
</gene>
<dbReference type="SUPFAM" id="SSF109755">
    <property type="entry name" value="PhoU-like"/>
    <property type="match status" value="1"/>
</dbReference>
<proteinExistence type="inferred from homology"/>
<dbReference type="PANTHER" id="PTHR36536:SF3">
    <property type="entry name" value="UPF0111 PROTEIN HI_1603"/>
    <property type="match status" value="1"/>
</dbReference>
<dbReference type="Proteomes" id="UP000608579">
    <property type="component" value="Unassembled WGS sequence"/>
</dbReference>
<dbReference type="EMBL" id="DQVM01000068">
    <property type="protein sequence ID" value="HIQ29614.1"/>
    <property type="molecule type" value="Genomic_DNA"/>
</dbReference>
<name>A0A833EBU0_CALS0</name>
<evidence type="ECO:0000313" key="3">
    <source>
        <dbReference type="Proteomes" id="UP000608579"/>
    </source>
</evidence>
<dbReference type="InterPro" id="IPR002727">
    <property type="entry name" value="DUF47"/>
</dbReference>
<dbReference type="InterPro" id="IPR038078">
    <property type="entry name" value="PhoU-like_sf"/>
</dbReference>
<dbReference type="Gene3D" id="1.20.58.220">
    <property type="entry name" value="Phosphate transport system protein phou homolog 2, domain 2"/>
    <property type="match status" value="1"/>
</dbReference>
<evidence type="ECO:0000313" key="2">
    <source>
        <dbReference type="EMBL" id="HIQ29614.1"/>
    </source>
</evidence>
<dbReference type="AlphaFoldDB" id="A0A833EBU0"/>
<protein>
    <submittedName>
        <fullName evidence="2">DUF47 family protein</fullName>
    </submittedName>
</protein>
<evidence type="ECO:0000256" key="1">
    <source>
        <dbReference type="ARBA" id="ARBA00008591"/>
    </source>
</evidence>